<dbReference type="InterPro" id="IPR010385">
    <property type="entry name" value="DUF982"/>
</dbReference>
<sequence>MRTHGTLWFAPPVAVKASHRDVRYEVNNVQAAAENLLEWPKRGGTWNGAVRVCLAALAGDLTPDDARAAFEAAAKEQGLLLQSG</sequence>
<dbReference type="Pfam" id="PF06169">
    <property type="entry name" value="DUF982"/>
    <property type="match status" value="1"/>
</dbReference>
<proteinExistence type="predicted"/>
<accession>A0ABU4ZUN9</accession>
<dbReference type="EMBL" id="JAVIJF010000037">
    <property type="protein sequence ID" value="MDX8529127.1"/>
    <property type="molecule type" value="Genomic_DNA"/>
</dbReference>
<dbReference type="Gene3D" id="6.10.250.730">
    <property type="match status" value="1"/>
</dbReference>
<name>A0ABU4ZUN9_9HYPH</name>
<organism evidence="1 2">
    <name type="scientific">Mesorhizobium montanum</name>
    <dbReference type="NCBI Taxonomy" id="3072323"/>
    <lineage>
        <taxon>Bacteria</taxon>
        <taxon>Pseudomonadati</taxon>
        <taxon>Pseudomonadota</taxon>
        <taxon>Alphaproteobacteria</taxon>
        <taxon>Hyphomicrobiales</taxon>
        <taxon>Phyllobacteriaceae</taxon>
        <taxon>Mesorhizobium</taxon>
    </lineage>
</organism>
<evidence type="ECO:0000313" key="2">
    <source>
        <dbReference type="Proteomes" id="UP001276840"/>
    </source>
</evidence>
<keyword evidence="2" id="KW-1185">Reference proteome</keyword>
<dbReference type="Proteomes" id="UP001276840">
    <property type="component" value="Unassembled WGS sequence"/>
</dbReference>
<reference evidence="1 2" key="1">
    <citation type="submission" date="2023-08" db="EMBL/GenBank/DDBJ databases">
        <title>Implementing the SeqCode for naming new Mesorhizobium species isolated from Vachellia karroo root nodules.</title>
        <authorList>
            <person name="Van Lill M."/>
        </authorList>
    </citation>
    <scope>NUCLEOTIDE SEQUENCE [LARGE SCALE GENOMIC DNA]</scope>
    <source>
        <strain evidence="1 2">MSK 1335</strain>
    </source>
</reference>
<gene>
    <name evidence="1" type="ORF">RFM68_32215</name>
</gene>
<protein>
    <submittedName>
        <fullName evidence="1">DUF982 domain-containing protein</fullName>
    </submittedName>
</protein>
<evidence type="ECO:0000313" key="1">
    <source>
        <dbReference type="EMBL" id="MDX8529127.1"/>
    </source>
</evidence>
<dbReference type="RefSeq" id="WP_320236989.1">
    <property type="nucleotide sequence ID" value="NZ_JAVIJF010000037.1"/>
</dbReference>
<comment type="caution">
    <text evidence="1">The sequence shown here is derived from an EMBL/GenBank/DDBJ whole genome shotgun (WGS) entry which is preliminary data.</text>
</comment>